<evidence type="ECO:0000256" key="6">
    <source>
        <dbReference type="ARBA" id="ARBA00023242"/>
    </source>
</evidence>
<dbReference type="InterPro" id="IPR000232">
    <property type="entry name" value="HSF_DNA-bd"/>
</dbReference>
<dbReference type="PANTHER" id="PTHR10015:SF427">
    <property type="entry name" value="HEAT SHOCK FACTOR PROTEIN"/>
    <property type="match status" value="1"/>
</dbReference>
<evidence type="ECO:0000259" key="9">
    <source>
        <dbReference type="SMART" id="SM00415"/>
    </source>
</evidence>
<proteinExistence type="inferred from homology"/>
<keyword evidence="11" id="KW-1185">Reference proteome</keyword>
<reference evidence="10" key="1">
    <citation type="submission" date="2021-01" db="UniProtKB">
        <authorList>
            <consortium name="EnsemblMetazoa"/>
        </authorList>
    </citation>
    <scope>IDENTIFICATION</scope>
</reference>
<evidence type="ECO:0000256" key="8">
    <source>
        <dbReference type="SAM" id="MobiDB-lite"/>
    </source>
</evidence>
<evidence type="ECO:0000256" key="4">
    <source>
        <dbReference type="ARBA" id="ARBA00023125"/>
    </source>
</evidence>
<sequence>MMNHGIETETPSIAGNVPAFLVKLWRIVGDESLDSIISWSQNGQTFKVHDQTAFAKDILPKYYKHSNFSSFVRQVNMYGFRKIVDAQSGSLKHDKDEWEFFHQSFQLNKPELLAEIKRKASNKESDAKSNQISSLLTEVERLKLQHETVASKLENMKSENEMLWAEVGDLRDQHRDQQTVINKLIQVFVKIVMSNKKDRGGNKRRALDFPAALDNKHAKMTQDLLPYSSSTNQNIYPSLSPDRMYSVESPGSPYPITEVPTPTNASHFDNSMISVIDDSPMPLVEEIDNSSSTTNPISNISFPSNGKQPLVVKSEGKTITIVPNQPSAVSNMQMTAPQMKSESDFAFPEKYNGLSATSKCLNTDMSQMGFEVIKCMSKDNPSNDCSGVSSGDCSVIPADEDIITVVPNVSTSSSEPFLSTPDTLLPPALNNTPRKHTLPQKFQQQKEAHPVTSEMSLVPVAPILKMPPSGRLYSRQRSYKDKQELNENVQNIGRSIEMLQGLLESQPVNIDVKSLNLDFLPENMTIQDVAKLVESGGANLTVNAITEGPNQNNKDDSSPVSPSAYIDPQFEMSSQDFFDSVLDNQSSSSAT</sequence>
<evidence type="ECO:0000256" key="3">
    <source>
        <dbReference type="ARBA" id="ARBA00023015"/>
    </source>
</evidence>
<dbReference type="SUPFAM" id="SSF46785">
    <property type="entry name" value="Winged helix' DNA-binding domain"/>
    <property type="match status" value="1"/>
</dbReference>
<keyword evidence="4" id="KW-0238">DNA-binding</keyword>
<dbReference type="FunFam" id="1.10.10.10:FF:000027">
    <property type="entry name" value="Heat shock transcription factor 1"/>
    <property type="match status" value="1"/>
</dbReference>
<dbReference type="SMART" id="SM00415">
    <property type="entry name" value="HSF"/>
    <property type="match status" value="1"/>
</dbReference>
<dbReference type="GeneID" id="136798616"/>
<evidence type="ECO:0000313" key="10">
    <source>
        <dbReference type="EnsemblMetazoa" id="CLYHEMP015546.1"/>
    </source>
</evidence>
<evidence type="ECO:0000256" key="5">
    <source>
        <dbReference type="ARBA" id="ARBA00023163"/>
    </source>
</evidence>
<comment type="subcellular location">
    <subcellularLocation>
        <location evidence="1">Nucleus</location>
    </subcellularLocation>
</comment>
<protein>
    <recommendedName>
        <fullName evidence="9">HSF-type DNA-binding domain-containing protein</fullName>
    </recommendedName>
</protein>
<dbReference type="GO" id="GO:0005634">
    <property type="term" value="C:nucleus"/>
    <property type="evidence" value="ECO:0007669"/>
    <property type="project" value="UniProtKB-SubCell"/>
</dbReference>
<dbReference type="AlphaFoldDB" id="A0A7M5WZG9"/>
<dbReference type="GO" id="GO:0043565">
    <property type="term" value="F:sequence-specific DNA binding"/>
    <property type="evidence" value="ECO:0007669"/>
    <property type="project" value="InterPro"/>
</dbReference>
<dbReference type="PRINTS" id="PR00056">
    <property type="entry name" value="HSFDOMAIN"/>
</dbReference>
<dbReference type="PANTHER" id="PTHR10015">
    <property type="entry name" value="HEAT SHOCK TRANSCRIPTION FACTOR"/>
    <property type="match status" value="1"/>
</dbReference>
<keyword evidence="6" id="KW-0539">Nucleus</keyword>
<dbReference type="InterPro" id="IPR036388">
    <property type="entry name" value="WH-like_DNA-bd_sf"/>
</dbReference>
<evidence type="ECO:0000313" key="11">
    <source>
        <dbReference type="Proteomes" id="UP000594262"/>
    </source>
</evidence>
<keyword evidence="5" id="KW-0804">Transcription</keyword>
<dbReference type="RefSeq" id="XP_066911349.1">
    <property type="nucleotide sequence ID" value="XM_067055248.1"/>
</dbReference>
<dbReference type="Proteomes" id="UP000594262">
    <property type="component" value="Unplaced"/>
</dbReference>
<keyword evidence="3" id="KW-0805">Transcription regulation</keyword>
<accession>A0A7M5WZG9</accession>
<feature type="domain" description="HSF-type DNA-binding" evidence="9">
    <location>
        <begin position="16"/>
        <end position="119"/>
    </location>
</feature>
<dbReference type="InterPro" id="IPR036390">
    <property type="entry name" value="WH_DNA-bd_sf"/>
</dbReference>
<evidence type="ECO:0000256" key="1">
    <source>
        <dbReference type="ARBA" id="ARBA00004123"/>
    </source>
</evidence>
<feature type="region of interest" description="Disordered" evidence="8">
    <location>
        <begin position="543"/>
        <end position="566"/>
    </location>
</feature>
<evidence type="ECO:0000256" key="7">
    <source>
        <dbReference type="RuleBase" id="RU004020"/>
    </source>
</evidence>
<evidence type="ECO:0000256" key="2">
    <source>
        <dbReference type="ARBA" id="ARBA00006403"/>
    </source>
</evidence>
<comment type="similarity">
    <text evidence="2 7">Belongs to the HSF family.</text>
</comment>
<feature type="compositionally biased region" description="Polar residues" evidence="8">
    <location>
        <begin position="543"/>
        <end position="552"/>
    </location>
</feature>
<dbReference type="GO" id="GO:0003700">
    <property type="term" value="F:DNA-binding transcription factor activity"/>
    <property type="evidence" value="ECO:0007669"/>
    <property type="project" value="InterPro"/>
</dbReference>
<dbReference type="Pfam" id="PF00447">
    <property type="entry name" value="HSF_DNA-bind"/>
    <property type="match status" value="1"/>
</dbReference>
<dbReference type="OrthoDB" id="60033at2759"/>
<name>A0A7M5WZG9_9CNID</name>
<dbReference type="Gene3D" id="1.10.10.10">
    <property type="entry name" value="Winged helix-like DNA-binding domain superfamily/Winged helix DNA-binding domain"/>
    <property type="match status" value="1"/>
</dbReference>
<dbReference type="EnsemblMetazoa" id="CLYHEMT015546.1">
    <property type="protein sequence ID" value="CLYHEMP015546.1"/>
    <property type="gene ID" value="CLYHEMG015546"/>
</dbReference>
<organism evidence="10 11">
    <name type="scientific">Clytia hemisphaerica</name>
    <dbReference type="NCBI Taxonomy" id="252671"/>
    <lineage>
        <taxon>Eukaryota</taxon>
        <taxon>Metazoa</taxon>
        <taxon>Cnidaria</taxon>
        <taxon>Hydrozoa</taxon>
        <taxon>Hydroidolina</taxon>
        <taxon>Leptothecata</taxon>
        <taxon>Obeliida</taxon>
        <taxon>Clytiidae</taxon>
        <taxon>Clytia</taxon>
    </lineage>
</organism>